<keyword evidence="3 6" id="KW-0812">Transmembrane</keyword>
<dbReference type="EMBL" id="DVHI01000006">
    <property type="protein sequence ID" value="HIR61936.1"/>
    <property type="molecule type" value="Genomic_DNA"/>
</dbReference>
<keyword evidence="4 6" id="KW-1133">Transmembrane helix</keyword>
<dbReference type="InterPro" id="IPR050250">
    <property type="entry name" value="Macrolide_Exporter_MacB"/>
</dbReference>
<feature type="transmembrane region" description="Helical" evidence="6">
    <location>
        <begin position="759"/>
        <end position="779"/>
    </location>
</feature>
<evidence type="ECO:0000313" key="10">
    <source>
        <dbReference type="Proteomes" id="UP000886744"/>
    </source>
</evidence>
<dbReference type="GO" id="GO:0022857">
    <property type="term" value="F:transmembrane transporter activity"/>
    <property type="evidence" value="ECO:0007669"/>
    <property type="project" value="TreeGrafter"/>
</dbReference>
<proteinExistence type="predicted"/>
<evidence type="ECO:0000256" key="5">
    <source>
        <dbReference type="ARBA" id="ARBA00023136"/>
    </source>
</evidence>
<feature type="transmembrane region" description="Helical" evidence="6">
    <location>
        <begin position="20"/>
        <end position="39"/>
    </location>
</feature>
<feature type="transmembrane region" description="Helical" evidence="6">
    <location>
        <begin position="324"/>
        <end position="348"/>
    </location>
</feature>
<evidence type="ECO:0000259" key="7">
    <source>
        <dbReference type="Pfam" id="PF02687"/>
    </source>
</evidence>
<evidence type="ECO:0000259" key="8">
    <source>
        <dbReference type="Pfam" id="PF12704"/>
    </source>
</evidence>
<reference evidence="9" key="2">
    <citation type="journal article" date="2021" name="PeerJ">
        <title>Extensive microbial diversity within the chicken gut microbiome revealed by metagenomics and culture.</title>
        <authorList>
            <person name="Gilroy R."/>
            <person name="Ravi A."/>
            <person name="Getino M."/>
            <person name="Pursley I."/>
            <person name="Horton D.L."/>
            <person name="Alikhan N.F."/>
            <person name="Baker D."/>
            <person name="Gharbi K."/>
            <person name="Hall N."/>
            <person name="Watson M."/>
            <person name="Adriaenssens E.M."/>
            <person name="Foster-Nyarko E."/>
            <person name="Jarju S."/>
            <person name="Secka A."/>
            <person name="Antonio M."/>
            <person name="Oren A."/>
            <person name="Chaudhuri R.R."/>
            <person name="La Ragione R."/>
            <person name="Hildebrand F."/>
            <person name="Pallen M.J."/>
        </authorList>
    </citation>
    <scope>NUCLEOTIDE SEQUENCE</scope>
    <source>
        <strain evidence="9">ChiHjej13B12-12457</strain>
    </source>
</reference>
<comment type="caution">
    <text evidence="9">The sequence shown here is derived from an EMBL/GenBank/DDBJ whole genome shotgun (WGS) entry which is preliminary data.</text>
</comment>
<keyword evidence="5 6" id="KW-0472">Membrane</keyword>
<dbReference type="PANTHER" id="PTHR30572:SF18">
    <property type="entry name" value="ABC-TYPE MACROLIDE FAMILY EXPORT SYSTEM PERMEASE COMPONENT 2"/>
    <property type="match status" value="1"/>
</dbReference>
<reference evidence="9" key="1">
    <citation type="submission" date="2020-10" db="EMBL/GenBank/DDBJ databases">
        <authorList>
            <person name="Gilroy R."/>
        </authorList>
    </citation>
    <scope>NUCLEOTIDE SEQUENCE</scope>
    <source>
        <strain evidence="9">ChiHjej13B12-12457</strain>
    </source>
</reference>
<keyword evidence="2" id="KW-1003">Cell membrane</keyword>
<feature type="transmembrane region" description="Helical" evidence="6">
    <location>
        <begin position="268"/>
        <end position="290"/>
    </location>
</feature>
<dbReference type="GO" id="GO:0005886">
    <property type="term" value="C:plasma membrane"/>
    <property type="evidence" value="ECO:0007669"/>
    <property type="project" value="UniProtKB-SubCell"/>
</dbReference>
<feature type="transmembrane region" description="Helical" evidence="6">
    <location>
        <begin position="725"/>
        <end position="747"/>
    </location>
</feature>
<organism evidence="9 10">
    <name type="scientific">Candidatus Coprenecus avistercoris</name>
    <dbReference type="NCBI Taxonomy" id="2840730"/>
    <lineage>
        <taxon>Bacteria</taxon>
        <taxon>Pseudomonadati</taxon>
        <taxon>Bacteroidota</taxon>
        <taxon>Bacteroidia</taxon>
        <taxon>Bacteroidales</taxon>
        <taxon>Rikenellaceae</taxon>
        <taxon>Rikenellaceae incertae sedis</taxon>
        <taxon>Candidatus Coprenecus</taxon>
    </lineage>
</organism>
<evidence type="ECO:0000256" key="3">
    <source>
        <dbReference type="ARBA" id="ARBA00022692"/>
    </source>
</evidence>
<evidence type="ECO:0000313" key="9">
    <source>
        <dbReference type="EMBL" id="HIR61936.1"/>
    </source>
</evidence>
<gene>
    <name evidence="9" type="ORF">IAC94_00220</name>
</gene>
<name>A0A9D1DZX5_9BACT</name>
<evidence type="ECO:0000256" key="1">
    <source>
        <dbReference type="ARBA" id="ARBA00004651"/>
    </source>
</evidence>
<feature type="domain" description="MacB-like periplasmic core" evidence="8">
    <location>
        <begin position="21"/>
        <end position="228"/>
    </location>
</feature>
<dbReference type="InterPro" id="IPR003838">
    <property type="entry name" value="ABC3_permease_C"/>
</dbReference>
<dbReference type="PANTHER" id="PTHR30572">
    <property type="entry name" value="MEMBRANE COMPONENT OF TRANSPORTER-RELATED"/>
    <property type="match status" value="1"/>
</dbReference>
<evidence type="ECO:0000256" key="2">
    <source>
        <dbReference type="ARBA" id="ARBA00022475"/>
    </source>
</evidence>
<dbReference type="InterPro" id="IPR025857">
    <property type="entry name" value="MacB_PCD"/>
</dbReference>
<feature type="domain" description="ABC3 transporter permease C-terminal" evidence="7">
    <location>
        <begin position="676"/>
        <end position="789"/>
    </location>
</feature>
<evidence type="ECO:0000256" key="4">
    <source>
        <dbReference type="ARBA" id="ARBA00022989"/>
    </source>
</evidence>
<dbReference type="AlphaFoldDB" id="A0A9D1DZX5"/>
<evidence type="ECO:0000256" key="6">
    <source>
        <dbReference type="SAM" id="Phobius"/>
    </source>
</evidence>
<comment type="subcellular location">
    <subcellularLocation>
        <location evidence="1">Cell membrane</location>
        <topology evidence="1">Multi-pass membrane protein</topology>
    </subcellularLocation>
</comment>
<feature type="transmembrane region" description="Helical" evidence="6">
    <location>
        <begin position="402"/>
        <end position="423"/>
    </location>
</feature>
<sequence>MKNLEIAMRLLRRHVSLRMVNLAGLSVVLASLLVSVNYIRRELSWDRYNGNADRIVRLTLASEGEQVDGRVWGNMTDDPIRQIPEVRAIAKLHEVYRPDLKYQGTYLTAEEKVFRVNRDFLGTFDLEMVEGGTAAGALEAAGQVIISESLARKLAGMQDMAGGVLGTDLKIEGVPMQITGIYKDIPETSHWRGDALMLLPGDMNTFCYTYLLLEEGSDIADVEGMITELVHGMTPENAAPLRAGLMPLTDIHLHSHNLRELSVNGNIAYIWLTVGANVLLLVVVLFNLWLNGSLIFSSNRRFYQLLRLHGAPVSEIMKDEALQALVLAVGAIAIGLALAAVVFGYGVVPGRMELLPTALTSLIFAAVTVSVALVPAVRNMALTRFLNTGHDSRPVHFSYGNVRWMLAVQYAVVITVLILAVGISRQMKVVGSVQTGGDGSGVLVMSGLPENAMGKFPLLRERLGRSPLIREITTSFQLPGNAIRDHVSVRRGGSTEWVQVPVMVVGDGFLSFYDIPMVAGGDFSPLGYGVAQEQEMLRNFWATGRSSDRSEEYIINRKAMTALGFSTPEEAVGQPLEIRQGALDYINSGVIAGVSEDYSYTGVFEESLPLIMLHRNLFQFCLMVRIDTSDPDGAMQALSAAWAEVFPDRQSDFVPLSSIYRSLYRNEFNARNLVLVFTLLCLIIADLGLIIFMAFIIRRRTKEIAIRKVNGATAGLIVRMLNINFICYIAIAFAVAVPVSWLILHGWLRRFAYRTTIDWWIFAASGAAVLLISLLSVSLQSWRAATLNPARGLR</sequence>
<protein>
    <submittedName>
        <fullName evidence="9">ABC transporter permease</fullName>
    </submittedName>
</protein>
<feature type="transmembrane region" description="Helical" evidence="6">
    <location>
        <begin position="354"/>
        <end position="377"/>
    </location>
</feature>
<feature type="transmembrane region" description="Helical" evidence="6">
    <location>
        <begin position="673"/>
        <end position="697"/>
    </location>
</feature>
<dbReference type="Proteomes" id="UP000886744">
    <property type="component" value="Unassembled WGS sequence"/>
</dbReference>
<dbReference type="Pfam" id="PF02687">
    <property type="entry name" value="FtsX"/>
    <property type="match status" value="1"/>
</dbReference>
<dbReference type="Pfam" id="PF12704">
    <property type="entry name" value="MacB_PCD"/>
    <property type="match status" value="1"/>
</dbReference>
<accession>A0A9D1DZX5</accession>